<organism evidence="13 14">
    <name type="scientific">Vibrio nigripulchritudo SOn1</name>
    <dbReference type="NCBI Taxonomy" id="1238450"/>
    <lineage>
        <taxon>Bacteria</taxon>
        <taxon>Pseudomonadati</taxon>
        <taxon>Pseudomonadota</taxon>
        <taxon>Gammaproteobacteria</taxon>
        <taxon>Vibrionales</taxon>
        <taxon>Vibrionaceae</taxon>
        <taxon>Vibrio</taxon>
    </lineage>
</organism>
<protein>
    <recommendedName>
        <fullName evidence="10">Protein TonB</fullName>
    </recommendedName>
</protein>
<dbReference type="PANTHER" id="PTHR33446:SF14">
    <property type="entry name" value="PROTEIN TONB"/>
    <property type="match status" value="1"/>
</dbReference>
<dbReference type="Gene3D" id="3.30.1150.10">
    <property type="match status" value="1"/>
</dbReference>
<dbReference type="GO" id="GO:0031992">
    <property type="term" value="F:energy transducer activity"/>
    <property type="evidence" value="ECO:0007669"/>
    <property type="project" value="InterPro"/>
</dbReference>
<dbReference type="EMBL" id="CAOF01000063">
    <property type="protein sequence ID" value="CCO45737.1"/>
    <property type="molecule type" value="Genomic_DNA"/>
</dbReference>
<keyword evidence="9" id="KW-0472">Membrane</keyword>
<evidence type="ECO:0000256" key="6">
    <source>
        <dbReference type="ARBA" id="ARBA00022692"/>
    </source>
</evidence>
<feature type="compositionally biased region" description="Pro residues" evidence="11">
    <location>
        <begin position="86"/>
        <end position="98"/>
    </location>
</feature>
<evidence type="ECO:0000256" key="5">
    <source>
        <dbReference type="ARBA" id="ARBA00022519"/>
    </source>
</evidence>
<sequence length="227" mass="26034">MPLKERVSIKLLWRQKRKGKFEVMKRLFLALPVAFIVSASLFYFMAWMVSSQNGKLEESKPSVMFDLVMQEPEANVQRRQRELPEPPKLPDQPKPLPTSTPNVAKAQVPQTLTAPKLALANLGVAVSMPSLDGIGQDQQALPLYRVEPRYPPRAQKRRMEGYVVLSFTIDEQGRPEDINLVEVHPNKIFVREAMNALKRWKYQPKLEGGKAVKQLDQRVKIEFKMSK</sequence>
<evidence type="ECO:0000313" key="14">
    <source>
        <dbReference type="Proteomes" id="UP000018211"/>
    </source>
</evidence>
<evidence type="ECO:0000256" key="2">
    <source>
        <dbReference type="ARBA" id="ARBA00006555"/>
    </source>
</evidence>
<dbReference type="InterPro" id="IPR006260">
    <property type="entry name" value="TonB/TolA_C"/>
</dbReference>
<proteinExistence type="inferred from homology"/>
<dbReference type="InterPro" id="IPR003538">
    <property type="entry name" value="TonB"/>
</dbReference>
<dbReference type="SUPFAM" id="SSF74653">
    <property type="entry name" value="TolA/TonB C-terminal domain"/>
    <property type="match status" value="1"/>
</dbReference>
<evidence type="ECO:0000256" key="9">
    <source>
        <dbReference type="ARBA" id="ARBA00023136"/>
    </source>
</evidence>
<evidence type="ECO:0000313" key="13">
    <source>
        <dbReference type="EMBL" id="CCO45737.1"/>
    </source>
</evidence>
<comment type="caution">
    <text evidence="13">The sequence shown here is derived from an EMBL/GenBank/DDBJ whole genome shotgun (WGS) entry which is preliminary data.</text>
</comment>
<dbReference type="PRINTS" id="PR01374">
    <property type="entry name" value="TONBPROTEIN"/>
</dbReference>
<keyword evidence="8" id="KW-1133">Transmembrane helix</keyword>
<evidence type="ECO:0000256" key="4">
    <source>
        <dbReference type="ARBA" id="ARBA00022475"/>
    </source>
</evidence>
<dbReference type="Pfam" id="PF03544">
    <property type="entry name" value="TonB_C"/>
    <property type="match status" value="1"/>
</dbReference>
<evidence type="ECO:0000256" key="3">
    <source>
        <dbReference type="ARBA" id="ARBA00022448"/>
    </source>
</evidence>
<comment type="function">
    <text evidence="10">Interacts with outer membrane receptor proteins that carry out high-affinity binding and energy dependent uptake into the periplasmic space of specific substrates. It could act to transduce energy from the cytoplasmic membrane to specific energy-requiring processes in the outer membrane, resulting in the release into the periplasm of ligands bound by these outer membrane proteins.</text>
</comment>
<dbReference type="InterPro" id="IPR051045">
    <property type="entry name" value="TonB-dependent_transducer"/>
</dbReference>
<dbReference type="NCBIfam" id="TIGR01352">
    <property type="entry name" value="tonB_Cterm"/>
    <property type="match status" value="1"/>
</dbReference>
<dbReference type="GO" id="GO:0030288">
    <property type="term" value="C:outer membrane-bounded periplasmic space"/>
    <property type="evidence" value="ECO:0007669"/>
    <property type="project" value="InterPro"/>
</dbReference>
<evidence type="ECO:0000256" key="11">
    <source>
        <dbReference type="SAM" id="MobiDB-lite"/>
    </source>
</evidence>
<evidence type="ECO:0000256" key="7">
    <source>
        <dbReference type="ARBA" id="ARBA00022927"/>
    </source>
</evidence>
<accession>A0AAV2VM21</accession>
<dbReference type="GO" id="GO:0055085">
    <property type="term" value="P:transmembrane transport"/>
    <property type="evidence" value="ECO:0007669"/>
    <property type="project" value="InterPro"/>
</dbReference>
<dbReference type="Proteomes" id="UP000018211">
    <property type="component" value="Unassembled WGS sequence"/>
</dbReference>
<feature type="domain" description="TonB C-terminal" evidence="12">
    <location>
        <begin position="135"/>
        <end position="227"/>
    </location>
</feature>
<keyword evidence="5 10" id="KW-0997">Cell inner membrane</keyword>
<name>A0AAV2VM21_9VIBR</name>
<dbReference type="FunFam" id="3.30.1150.10:FF:000006">
    <property type="entry name" value="Protein TonB"/>
    <property type="match status" value="1"/>
</dbReference>
<dbReference type="GO" id="GO:0015031">
    <property type="term" value="P:protein transport"/>
    <property type="evidence" value="ECO:0007669"/>
    <property type="project" value="UniProtKB-UniRule"/>
</dbReference>
<gene>
    <name evidence="13" type="primary">tonB</name>
    <name evidence="13" type="ORF">VIBNISOn1_1550031</name>
</gene>
<reference evidence="13 14" key="1">
    <citation type="journal article" date="2013" name="ISME J.">
        <title>Comparative genomics of pathogenic lineages of Vibrio nigripulchritudo identifies virulence-associated traits.</title>
        <authorList>
            <person name="Goudenege D."/>
            <person name="Labreuche Y."/>
            <person name="Krin E."/>
            <person name="Ansquer D."/>
            <person name="Mangenot S."/>
            <person name="Calteau A."/>
            <person name="Medigue C."/>
            <person name="Mazel D."/>
            <person name="Polz M.F."/>
            <person name="Le Roux F."/>
        </authorList>
    </citation>
    <scope>NUCLEOTIDE SEQUENCE [LARGE SCALE GENOMIC DNA]</scope>
    <source>
        <strain evidence="13 14">SOn1</strain>
    </source>
</reference>
<evidence type="ECO:0000259" key="12">
    <source>
        <dbReference type="PROSITE" id="PS52015"/>
    </source>
</evidence>
<evidence type="ECO:0000256" key="10">
    <source>
        <dbReference type="RuleBase" id="RU362123"/>
    </source>
</evidence>
<dbReference type="PROSITE" id="PS52015">
    <property type="entry name" value="TONB_CTD"/>
    <property type="match status" value="1"/>
</dbReference>
<keyword evidence="10" id="KW-0735">Signal-anchor</keyword>
<dbReference type="PANTHER" id="PTHR33446">
    <property type="entry name" value="PROTEIN TONB-RELATED"/>
    <property type="match status" value="1"/>
</dbReference>
<dbReference type="InterPro" id="IPR037682">
    <property type="entry name" value="TonB_C"/>
</dbReference>
<feature type="region of interest" description="Disordered" evidence="11">
    <location>
        <begin position="75"/>
        <end position="102"/>
    </location>
</feature>
<dbReference type="GO" id="GO:0015891">
    <property type="term" value="P:siderophore transport"/>
    <property type="evidence" value="ECO:0007669"/>
    <property type="project" value="InterPro"/>
</dbReference>
<comment type="subcellular location">
    <subcellularLocation>
        <location evidence="1 10">Cell inner membrane</location>
        <topology evidence="1 10">Single-pass membrane protein</topology>
        <orientation evidence="1 10">Periplasmic side</orientation>
    </subcellularLocation>
</comment>
<keyword evidence="7 10" id="KW-0653">Protein transport</keyword>
<evidence type="ECO:0000256" key="1">
    <source>
        <dbReference type="ARBA" id="ARBA00004383"/>
    </source>
</evidence>
<dbReference type="GO" id="GO:0005886">
    <property type="term" value="C:plasma membrane"/>
    <property type="evidence" value="ECO:0007669"/>
    <property type="project" value="UniProtKB-SubCell"/>
</dbReference>
<comment type="similarity">
    <text evidence="2 10">Belongs to the TonB family.</text>
</comment>
<keyword evidence="3 10" id="KW-0813">Transport</keyword>
<dbReference type="AlphaFoldDB" id="A0AAV2VM21"/>
<keyword evidence="6" id="KW-0812">Transmembrane</keyword>
<evidence type="ECO:0000256" key="8">
    <source>
        <dbReference type="ARBA" id="ARBA00022989"/>
    </source>
</evidence>
<keyword evidence="4 10" id="KW-1003">Cell membrane</keyword>